<evidence type="ECO:0000259" key="2">
    <source>
        <dbReference type="Pfam" id="PF13581"/>
    </source>
</evidence>
<evidence type="ECO:0000256" key="1">
    <source>
        <dbReference type="ARBA" id="ARBA00022527"/>
    </source>
</evidence>
<keyword evidence="3" id="KW-0067">ATP-binding</keyword>
<keyword evidence="1" id="KW-0723">Serine/threonine-protein kinase</keyword>
<dbReference type="PANTHER" id="PTHR35526">
    <property type="entry name" value="ANTI-SIGMA-F FACTOR RSBW-RELATED"/>
    <property type="match status" value="1"/>
</dbReference>
<proteinExistence type="predicted"/>
<protein>
    <submittedName>
        <fullName evidence="3">ATP-binding protein</fullName>
    </submittedName>
</protein>
<dbReference type="CDD" id="cd16936">
    <property type="entry name" value="HATPase_RsbW-like"/>
    <property type="match status" value="1"/>
</dbReference>
<reference evidence="4" key="1">
    <citation type="journal article" date="2019" name="Int. J. Syst. Evol. Microbiol.">
        <title>The Global Catalogue of Microorganisms (GCM) 10K type strain sequencing project: providing services to taxonomists for standard genome sequencing and annotation.</title>
        <authorList>
            <consortium name="The Broad Institute Genomics Platform"/>
            <consortium name="The Broad Institute Genome Sequencing Center for Infectious Disease"/>
            <person name="Wu L."/>
            <person name="Ma J."/>
        </authorList>
    </citation>
    <scope>NUCLEOTIDE SEQUENCE [LARGE SCALE GENOMIC DNA]</scope>
    <source>
        <strain evidence="4">KLKA75</strain>
    </source>
</reference>
<accession>A0ABV9UAI4</accession>
<keyword evidence="1" id="KW-0808">Transferase</keyword>
<dbReference type="PANTHER" id="PTHR35526:SF3">
    <property type="entry name" value="ANTI-SIGMA-F FACTOR RSBW"/>
    <property type="match status" value="1"/>
</dbReference>
<dbReference type="InterPro" id="IPR003594">
    <property type="entry name" value="HATPase_dom"/>
</dbReference>
<evidence type="ECO:0000313" key="4">
    <source>
        <dbReference type="Proteomes" id="UP001595872"/>
    </source>
</evidence>
<keyword evidence="1" id="KW-0418">Kinase</keyword>
<evidence type="ECO:0000313" key="3">
    <source>
        <dbReference type="EMBL" id="MFC4912839.1"/>
    </source>
</evidence>
<keyword evidence="3" id="KW-0547">Nucleotide-binding</keyword>
<dbReference type="InterPro" id="IPR050267">
    <property type="entry name" value="Anti-sigma-factor_SerPK"/>
</dbReference>
<dbReference type="EMBL" id="JBHSIT010000014">
    <property type="protein sequence ID" value="MFC4912839.1"/>
    <property type="molecule type" value="Genomic_DNA"/>
</dbReference>
<comment type="caution">
    <text evidence="3">The sequence shown here is derived from an EMBL/GenBank/DDBJ whole genome shotgun (WGS) entry which is preliminary data.</text>
</comment>
<dbReference type="InterPro" id="IPR036890">
    <property type="entry name" value="HATPase_C_sf"/>
</dbReference>
<name>A0ABV9UAI4_9ACTN</name>
<dbReference type="Gene3D" id="3.30.565.10">
    <property type="entry name" value="Histidine kinase-like ATPase, C-terminal domain"/>
    <property type="match status" value="1"/>
</dbReference>
<dbReference type="GO" id="GO:0005524">
    <property type="term" value="F:ATP binding"/>
    <property type="evidence" value="ECO:0007669"/>
    <property type="project" value="UniProtKB-KW"/>
</dbReference>
<dbReference type="RefSeq" id="WP_378263173.1">
    <property type="nucleotide sequence ID" value="NZ_JBHSIT010000014.1"/>
</dbReference>
<feature type="domain" description="Histidine kinase/HSP90-like ATPase" evidence="2">
    <location>
        <begin position="28"/>
        <end position="140"/>
    </location>
</feature>
<organism evidence="3 4">
    <name type="scientific">Actinomadura gamaensis</name>
    <dbReference type="NCBI Taxonomy" id="1763541"/>
    <lineage>
        <taxon>Bacteria</taxon>
        <taxon>Bacillati</taxon>
        <taxon>Actinomycetota</taxon>
        <taxon>Actinomycetes</taxon>
        <taxon>Streptosporangiales</taxon>
        <taxon>Thermomonosporaceae</taxon>
        <taxon>Actinomadura</taxon>
    </lineage>
</organism>
<sequence>MRLRQCPPVGTAGEWLWGADEKRWRRAFPGRPDEMASAREFVAALFAEAECLDVVKLVVSELTGNTIRHTRSGEDGGWFELEVVYDDPAYVAVIDNGGGGVPVVKEAVDLLATSGRGLFAVSRLACRMGVDGNPERGHRVWVEIPLGKSLGF</sequence>
<dbReference type="Proteomes" id="UP001595872">
    <property type="component" value="Unassembled WGS sequence"/>
</dbReference>
<dbReference type="Pfam" id="PF13581">
    <property type="entry name" value="HATPase_c_2"/>
    <property type="match status" value="1"/>
</dbReference>
<gene>
    <name evidence="3" type="ORF">ACFPCY_36455</name>
</gene>
<keyword evidence="4" id="KW-1185">Reference proteome</keyword>
<dbReference type="SUPFAM" id="SSF55874">
    <property type="entry name" value="ATPase domain of HSP90 chaperone/DNA topoisomerase II/histidine kinase"/>
    <property type="match status" value="1"/>
</dbReference>